<gene>
    <name evidence="1" type="ORF">AAHA92_14328</name>
</gene>
<reference evidence="1 2" key="1">
    <citation type="submission" date="2024-06" db="EMBL/GenBank/DDBJ databases">
        <title>A chromosome level genome sequence of Diviner's sage (Salvia divinorum).</title>
        <authorList>
            <person name="Ford S.A."/>
            <person name="Ro D.-K."/>
            <person name="Ness R.W."/>
            <person name="Phillips M.A."/>
        </authorList>
    </citation>
    <scope>NUCLEOTIDE SEQUENCE [LARGE SCALE GENOMIC DNA]</scope>
    <source>
        <strain evidence="1">SAF-2024a</strain>
        <tissue evidence="1">Leaf</tissue>
    </source>
</reference>
<keyword evidence="2" id="KW-1185">Reference proteome</keyword>
<proteinExistence type="predicted"/>
<evidence type="ECO:0000313" key="1">
    <source>
        <dbReference type="EMBL" id="KAL1553681.1"/>
    </source>
</evidence>
<comment type="caution">
    <text evidence="1">The sequence shown here is derived from an EMBL/GenBank/DDBJ whole genome shotgun (WGS) entry which is preliminary data.</text>
</comment>
<accession>A0ABD1HB69</accession>
<protein>
    <submittedName>
        <fullName evidence="1">Uncharacterized protein</fullName>
    </submittedName>
</protein>
<dbReference type="AlphaFoldDB" id="A0ABD1HB69"/>
<dbReference type="Proteomes" id="UP001567538">
    <property type="component" value="Unassembled WGS sequence"/>
</dbReference>
<dbReference type="EMBL" id="JBEAFC010000006">
    <property type="protein sequence ID" value="KAL1553681.1"/>
    <property type="molecule type" value="Genomic_DNA"/>
</dbReference>
<evidence type="ECO:0000313" key="2">
    <source>
        <dbReference type="Proteomes" id="UP001567538"/>
    </source>
</evidence>
<organism evidence="1 2">
    <name type="scientific">Salvia divinorum</name>
    <name type="common">Maria pastora</name>
    <name type="synonym">Diviner's sage</name>
    <dbReference type="NCBI Taxonomy" id="28513"/>
    <lineage>
        <taxon>Eukaryota</taxon>
        <taxon>Viridiplantae</taxon>
        <taxon>Streptophyta</taxon>
        <taxon>Embryophyta</taxon>
        <taxon>Tracheophyta</taxon>
        <taxon>Spermatophyta</taxon>
        <taxon>Magnoliopsida</taxon>
        <taxon>eudicotyledons</taxon>
        <taxon>Gunneridae</taxon>
        <taxon>Pentapetalae</taxon>
        <taxon>asterids</taxon>
        <taxon>lamiids</taxon>
        <taxon>Lamiales</taxon>
        <taxon>Lamiaceae</taxon>
        <taxon>Nepetoideae</taxon>
        <taxon>Mentheae</taxon>
        <taxon>Salviinae</taxon>
        <taxon>Salvia</taxon>
        <taxon>Salvia subgen. Calosphace</taxon>
    </lineage>
</organism>
<name>A0ABD1HB69_SALDI</name>
<sequence length="94" mass="10835">MVRPTPVDDDCDDSRWKWFKGCLGALDGTYINVRVGRARLMREDPVEAELDAESMAIPEVADEREDVQYVDAVESTTAWNQKRLELAHHMWNNV</sequence>